<evidence type="ECO:0000259" key="1">
    <source>
        <dbReference type="Pfam" id="PF00248"/>
    </source>
</evidence>
<dbReference type="Pfam" id="PF00248">
    <property type="entry name" value="Aldo_ket_red"/>
    <property type="match status" value="1"/>
</dbReference>
<sequence length="310" mass="34918">MNYSYCGKTGMKVPILSYGASSLGSVFHETREAESIDAVFTAVENGMNFIDVSPYYGHYKAETVLGKALKQIPRKAYLLSTKVGRYGKDGVNTWDYSARRATESVYESMERLHIEQIDLINVHDIEFADLNQVVNETLPALVELRDKGIVKHVGITDLQLENLQWVIDRVPEGTVETVLNFCHYCLNDDKLADYLDYFEAKEIGVINASPLSMGLLSLRGVPDWHPAPASLVKACQQAVQHCQSKEYPIEKLAIQYAISNPRIATTLFSSANPENVLKNIRYAEEPIDWQLVREVQEIIGDQKRVSWANS</sequence>
<keyword evidence="3" id="KW-1185">Reference proteome</keyword>
<dbReference type="InterPro" id="IPR023210">
    <property type="entry name" value="NADP_OxRdtase_dom"/>
</dbReference>
<organism evidence="2 3">
    <name type="scientific">Parabacteroides gordonii MS-1 = DSM 23371</name>
    <dbReference type="NCBI Taxonomy" id="1203610"/>
    <lineage>
        <taxon>Bacteria</taxon>
        <taxon>Pseudomonadati</taxon>
        <taxon>Bacteroidota</taxon>
        <taxon>Bacteroidia</taxon>
        <taxon>Bacteroidales</taxon>
        <taxon>Tannerellaceae</taxon>
        <taxon>Parabacteroides</taxon>
    </lineage>
</organism>
<proteinExistence type="predicted"/>
<dbReference type="InterPro" id="IPR020471">
    <property type="entry name" value="AKR"/>
</dbReference>
<dbReference type="AlphaFoldDB" id="A0A0F5JLK7"/>
<dbReference type="PANTHER" id="PTHR42686">
    <property type="entry name" value="GH17980P-RELATED"/>
    <property type="match status" value="1"/>
</dbReference>
<gene>
    <name evidence="2" type="ORF">HMPREF1536_01531</name>
</gene>
<dbReference type="GO" id="GO:0010349">
    <property type="term" value="F:L-galactose dehydrogenase activity"/>
    <property type="evidence" value="ECO:0007669"/>
    <property type="project" value="InterPro"/>
</dbReference>
<feature type="domain" description="NADP-dependent oxidoreductase" evidence="1">
    <location>
        <begin position="16"/>
        <end position="298"/>
    </location>
</feature>
<evidence type="ECO:0000313" key="3">
    <source>
        <dbReference type="Proteomes" id="UP000033035"/>
    </source>
</evidence>
<dbReference type="CDD" id="cd19163">
    <property type="entry name" value="AKR_galDH"/>
    <property type="match status" value="1"/>
</dbReference>
<dbReference type="HOGENOM" id="CLU_023205_2_3_10"/>
<dbReference type="PANTHER" id="PTHR42686:SF1">
    <property type="entry name" value="GH17980P-RELATED"/>
    <property type="match status" value="1"/>
</dbReference>
<dbReference type="InterPro" id="IPR036812">
    <property type="entry name" value="NAD(P)_OxRdtase_dom_sf"/>
</dbReference>
<dbReference type="FunFam" id="3.20.20.100:FF:000011">
    <property type="entry name" value="Aldo/keto reductase"/>
    <property type="match status" value="1"/>
</dbReference>
<comment type="caution">
    <text evidence="2">The sequence shown here is derived from an EMBL/GenBank/DDBJ whole genome shotgun (WGS) entry which is preliminary data.</text>
</comment>
<evidence type="ECO:0000313" key="2">
    <source>
        <dbReference type="EMBL" id="KKB58653.1"/>
    </source>
</evidence>
<dbReference type="EMBL" id="AQHW01000009">
    <property type="protein sequence ID" value="KKB58653.1"/>
    <property type="molecule type" value="Genomic_DNA"/>
</dbReference>
<name>A0A0F5JLK7_9BACT</name>
<dbReference type="SUPFAM" id="SSF51430">
    <property type="entry name" value="NAD(P)-linked oxidoreductase"/>
    <property type="match status" value="1"/>
</dbReference>
<dbReference type="Gene3D" id="3.20.20.100">
    <property type="entry name" value="NADP-dependent oxidoreductase domain"/>
    <property type="match status" value="1"/>
</dbReference>
<accession>A0A0F5JLK7</accession>
<dbReference type="InterPro" id="IPR044479">
    <property type="entry name" value="LGALDH-like"/>
</dbReference>
<dbReference type="PATRIC" id="fig|1203610.3.peg.1567"/>
<dbReference type="GO" id="GO:0005829">
    <property type="term" value="C:cytosol"/>
    <property type="evidence" value="ECO:0007669"/>
    <property type="project" value="TreeGrafter"/>
</dbReference>
<reference evidence="2 3" key="1">
    <citation type="submission" date="2013-04" db="EMBL/GenBank/DDBJ databases">
        <title>The Genome Sequence of Parabacteroides gordonii DSM 23371.</title>
        <authorList>
            <consortium name="The Broad Institute Genomics Platform"/>
            <person name="Earl A."/>
            <person name="Ward D."/>
            <person name="Feldgarden M."/>
            <person name="Gevers D."/>
            <person name="Martens E."/>
            <person name="Sakamoto M."/>
            <person name="Benno Y."/>
            <person name="Suzuki N."/>
            <person name="Matsunaga N."/>
            <person name="Koshihara K."/>
            <person name="Seki M."/>
            <person name="Komiya H."/>
            <person name="Walker B."/>
            <person name="Young S."/>
            <person name="Zeng Q."/>
            <person name="Gargeya S."/>
            <person name="Fitzgerald M."/>
            <person name="Haas B."/>
            <person name="Abouelleil A."/>
            <person name="Allen A.W."/>
            <person name="Alvarado L."/>
            <person name="Arachchi H.M."/>
            <person name="Berlin A.M."/>
            <person name="Chapman S.B."/>
            <person name="Gainer-Dewar J."/>
            <person name="Goldberg J."/>
            <person name="Griggs A."/>
            <person name="Gujja S."/>
            <person name="Hansen M."/>
            <person name="Howarth C."/>
            <person name="Imamovic A."/>
            <person name="Ireland A."/>
            <person name="Larimer J."/>
            <person name="McCowan C."/>
            <person name="Murphy C."/>
            <person name="Pearson M."/>
            <person name="Poon T.W."/>
            <person name="Priest M."/>
            <person name="Roberts A."/>
            <person name="Saif S."/>
            <person name="Shea T."/>
            <person name="Sisk P."/>
            <person name="Sykes S."/>
            <person name="Wortman J."/>
            <person name="Nusbaum C."/>
            <person name="Birren B."/>
        </authorList>
    </citation>
    <scope>NUCLEOTIDE SEQUENCE [LARGE SCALE GENOMIC DNA]</scope>
    <source>
        <strain evidence="2 3">MS-1</strain>
    </source>
</reference>
<dbReference type="STRING" id="1203610.HMPREF1536_01531"/>
<protein>
    <recommendedName>
        <fullName evidence="1">NADP-dependent oxidoreductase domain-containing protein</fullName>
    </recommendedName>
</protein>
<dbReference type="RefSeq" id="WP_028726428.1">
    <property type="nucleotide sequence ID" value="NZ_AUAE01000009.1"/>
</dbReference>
<dbReference type="Proteomes" id="UP000033035">
    <property type="component" value="Unassembled WGS sequence"/>
</dbReference>